<keyword evidence="1" id="KW-0479">Metal-binding</keyword>
<evidence type="ECO:0000256" key="2">
    <source>
        <dbReference type="ARBA" id="ARBA00022771"/>
    </source>
</evidence>
<evidence type="ECO:0000256" key="3">
    <source>
        <dbReference type="ARBA" id="ARBA00022833"/>
    </source>
</evidence>
<dbReference type="SMART" id="SM00588">
    <property type="entry name" value="NEUZ"/>
    <property type="match status" value="1"/>
</dbReference>
<dbReference type="InterPro" id="IPR001841">
    <property type="entry name" value="Znf_RING"/>
</dbReference>
<dbReference type="PANTHER" id="PTHR12429:SF9">
    <property type="entry name" value="E3 UBIQUITIN-PROTEIN LIGASE NEURL3"/>
    <property type="match status" value="1"/>
</dbReference>
<evidence type="ECO:0000256" key="4">
    <source>
        <dbReference type="PROSITE-ProRule" id="PRU00175"/>
    </source>
</evidence>
<reference evidence="7" key="1">
    <citation type="submission" date="2023-12" db="EMBL/GenBank/DDBJ databases">
        <authorList>
            <person name="Brown T."/>
        </authorList>
    </citation>
    <scope>NUCLEOTIDE SEQUENCE</scope>
</reference>
<keyword evidence="8" id="KW-1185">Reference proteome</keyword>
<proteinExistence type="predicted"/>
<sequence length="268" mass="28958">MGAQLCLQAGAAAREPREPLRFHAEARGAQVQLGPARSTARRLATFHDGIVFSQRPVRRGERVALRVLGHERGWSGGLRVGFTRLDPARVRPRSLPPFVCPDLELRSPTWAAVLPGGARAGDLVRFWLSRRGRLCARVNAGPRLRLREGLPTGAPLWAVMDVYGTTKAIELLDPSDSALLTASPWALPLEPPSDPPSDPEAPAGQECAVCLHHAANTCLVPCGHTHLCSCCARRVFGDTARCPLCRWEIEAVVPARPPALRSEAGLPV</sequence>
<feature type="domain" description="NHR" evidence="6">
    <location>
        <begin position="19"/>
        <end position="174"/>
    </location>
</feature>
<evidence type="ECO:0000313" key="8">
    <source>
        <dbReference type="Proteomes" id="UP001314169"/>
    </source>
</evidence>
<dbReference type="Pfam" id="PF13920">
    <property type="entry name" value="zf-C3HC4_3"/>
    <property type="match status" value="1"/>
</dbReference>
<feature type="domain" description="RING-type" evidence="5">
    <location>
        <begin position="207"/>
        <end position="246"/>
    </location>
</feature>
<dbReference type="SUPFAM" id="SSF57850">
    <property type="entry name" value="RING/U-box"/>
    <property type="match status" value="1"/>
</dbReference>
<dbReference type="Proteomes" id="UP001314169">
    <property type="component" value="Chromosome 12"/>
</dbReference>
<dbReference type="Gene3D" id="2.60.120.920">
    <property type="match status" value="1"/>
</dbReference>
<name>A0ABN9ZAM2_PIPNA</name>
<dbReference type="PROSITE" id="PS51065">
    <property type="entry name" value="NHR"/>
    <property type="match status" value="1"/>
</dbReference>
<protein>
    <recommendedName>
        <fullName evidence="9">Neuralized E3 ubiquitin protein ligase 3</fullName>
    </recommendedName>
</protein>
<dbReference type="PANTHER" id="PTHR12429">
    <property type="entry name" value="NEURALIZED"/>
    <property type="match status" value="1"/>
</dbReference>
<evidence type="ECO:0000259" key="5">
    <source>
        <dbReference type="PROSITE" id="PS50089"/>
    </source>
</evidence>
<dbReference type="InterPro" id="IPR006573">
    <property type="entry name" value="NHR_dom"/>
</dbReference>
<dbReference type="InterPro" id="IPR037962">
    <property type="entry name" value="Neuralized"/>
</dbReference>
<keyword evidence="2 4" id="KW-0863">Zinc-finger</keyword>
<dbReference type="InterPro" id="IPR013083">
    <property type="entry name" value="Znf_RING/FYVE/PHD"/>
</dbReference>
<keyword evidence="3" id="KW-0862">Zinc</keyword>
<dbReference type="EMBL" id="OY882869">
    <property type="protein sequence ID" value="CAK6435377.1"/>
    <property type="molecule type" value="Genomic_DNA"/>
</dbReference>
<evidence type="ECO:0000313" key="7">
    <source>
        <dbReference type="EMBL" id="CAK6435377.1"/>
    </source>
</evidence>
<evidence type="ECO:0008006" key="9">
    <source>
        <dbReference type="Google" id="ProtNLM"/>
    </source>
</evidence>
<dbReference type="Gene3D" id="3.30.40.10">
    <property type="entry name" value="Zinc/RING finger domain, C3HC4 (zinc finger)"/>
    <property type="match status" value="1"/>
</dbReference>
<dbReference type="Pfam" id="PF07177">
    <property type="entry name" value="Neuralized"/>
    <property type="match status" value="1"/>
</dbReference>
<evidence type="ECO:0000256" key="1">
    <source>
        <dbReference type="ARBA" id="ARBA00022723"/>
    </source>
</evidence>
<evidence type="ECO:0000259" key="6">
    <source>
        <dbReference type="PROSITE" id="PS51065"/>
    </source>
</evidence>
<dbReference type="InterPro" id="IPR043136">
    <property type="entry name" value="B30.2/SPRY_sf"/>
</dbReference>
<organism evidence="7 8">
    <name type="scientific">Pipistrellus nathusii</name>
    <name type="common">Nathusius' pipistrelle</name>
    <dbReference type="NCBI Taxonomy" id="59473"/>
    <lineage>
        <taxon>Eukaryota</taxon>
        <taxon>Metazoa</taxon>
        <taxon>Chordata</taxon>
        <taxon>Craniata</taxon>
        <taxon>Vertebrata</taxon>
        <taxon>Euteleostomi</taxon>
        <taxon>Mammalia</taxon>
        <taxon>Eutheria</taxon>
        <taxon>Laurasiatheria</taxon>
        <taxon>Chiroptera</taxon>
        <taxon>Yangochiroptera</taxon>
        <taxon>Vespertilionidae</taxon>
        <taxon>Pipistrellus</taxon>
    </lineage>
</organism>
<dbReference type="PROSITE" id="PS50089">
    <property type="entry name" value="ZF_RING_2"/>
    <property type="match status" value="1"/>
</dbReference>
<gene>
    <name evidence="7" type="ORF">MPIPNATIZW_LOCUS3683</name>
</gene>
<accession>A0ABN9ZAM2</accession>